<evidence type="ECO:0000256" key="1">
    <source>
        <dbReference type="SAM" id="Phobius"/>
    </source>
</evidence>
<feature type="transmembrane region" description="Helical" evidence="1">
    <location>
        <begin position="40"/>
        <end position="62"/>
    </location>
</feature>
<feature type="transmembrane region" description="Helical" evidence="1">
    <location>
        <begin position="248"/>
        <end position="269"/>
    </location>
</feature>
<name>A0A5D9C536_9SPHN</name>
<feature type="transmembrane region" description="Helical" evidence="1">
    <location>
        <begin position="303"/>
        <end position="324"/>
    </location>
</feature>
<keyword evidence="1" id="KW-1133">Transmembrane helix</keyword>
<dbReference type="Proteomes" id="UP000322077">
    <property type="component" value="Unassembled WGS sequence"/>
</dbReference>
<feature type="transmembrane region" description="Helical" evidence="1">
    <location>
        <begin position="74"/>
        <end position="95"/>
    </location>
</feature>
<evidence type="ECO:0008006" key="4">
    <source>
        <dbReference type="Google" id="ProtNLM"/>
    </source>
</evidence>
<organism evidence="2 3">
    <name type="scientific">Sphingomonas montanisoli</name>
    <dbReference type="NCBI Taxonomy" id="2606412"/>
    <lineage>
        <taxon>Bacteria</taxon>
        <taxon>Pseudomonadati</taxon>
        <taxon>Pseudomonadota</taxon>
        <taxon>Alphaproteobacteria</taxon>
        <taxon>Sphingomonadales</taxon>
        <taxon>Sphingomonadaceae</taxon>
        <taxon>Sphingomonas</taxon>
    </lineage>
</organism>
<keyword evidence="1" id="KW-0812">Transmembrane</keyword>
<reference evidence="2 3" key="1">
    <citation type="submission" date="2019-08" db="EMBL/GenBank/DDBJ databases">
        <authorList>
            <person name="Wang G."/>
            <person name="Xu Z."/>
        </authorList>
    </citation>
    <scope>NUCLEOTIDE SEQUENCE [LARGE SCALE GENOMIC DNA]</scope>
    <source>
        <strain evidence="2 3">ZX</strain>
    </source>
</reference>
<protein>
    <recommendedName>
        <fullName evidence="4">Glycosyltransferase RgtA/B/C/D-like domain-containing protein</fullName>
    </recommendedName>
</protein>
<keyword evidence="3" id="KW-1185">Reference proteome</keyword>
<comment type="caution">
    <text evidence="2">The sequence shown here is derived from an EMBL/GenBank/DDBJ whole genome shotgun (WGS) entry which is preliminary data.</text>
</comment>
<gene>
    <name evidence="2" type="ORF">FYJ91_15260</name>
</gene>
<dbReference type="AlphaFoldDB" id="A0A5D9C536"/>
<feature type="transmembrane region" description="Helical" evidence="1">
    <location>
        <begin position="215"/>
        <end position="236"/>
    </location>
</feature>
<feature type="transmembrane region" description="Helical" evidence="1">
    <location>
        <begin position="181"/>
        <end position="203"/>
    </location>
</feature>
<evidence type="ECO:0000313" key="3">
    <source>
        <dbReference type="Proteomes" id="UP000322077"/>
    </source>
</evidence>
<keyword evidence="1" id="KW-0472">Membrane</keyword>
<dbReference type="EMBL" id="VTOU01000003">
    <property type="protein sequence ID" value="TZG26593.1"/>
    <property type="molecule type" value="Genomic_DNA"/>
</dbReference>
<accession>A0A5D9C536</accession>
<evidence type="ECO:0000313" key="2">
    <source>
        <dbReference type="EMBL" id="TZG26593.1"/>
    </source>
</evidence>
<feature type="transmembrane region" description="Helical" evidence="1">
    <location>
        <begin position="142"/>
        <end position="169"/>
    </location>
</feature>
<feature type="transmembrane region" description="Helical" evidence="1">
    <location>
        <begin position="276"/>
        <end position="297"/>
    </location>
</feature>
<proteinExistence type="predicted"/>
<sequence>MCIGIALLLCALGGQGRFFYANADWQVRDAVLRDMAIHPWPFVYADGNLLRAPLGMYLVPALAAKAGGQGVGDIALLTQNGLLIGLLLAIASTLFETARARAIALAVFVGFSGLDIVGQLLRGHIAGFSPTAHLEGWGFTQFSSTITLLFWVPQHALAGWVPALAYLLWRSGRLRSGVLFATLPLVALWSPFGTIGAMPFALHALIAQRIGRRDLCALISATLLALPGLIYLAAAPDAVGVRFFPIPLNQYVLFALVEAVPFLIAGWAWRARFGGATLLVVGLCLAVAPLVQIGWSIDFTMRASIPALAILAAHLGDMMVGNVLSKERRSMLIRLLVIGSITGLCEIARAVTFPTSPVPHCGFSRAWDETFGAYPKGSYLAPIDRVPAAIRPVEPAVATDRDPPACYDRAWPLPPMFL</sequence>